<dbReference type="GO" id="GO:0004016">
    <property type="term" value="F:adenylate cyclase activity"/>
    <property type="evidence" value="ECO:0007669"/>
    <property type="project" value="UniProtKB-ARBA"/>
</dbReference>
<accession>A0A1E3WC30</accession>
<organism evidence="3 4">
    <name type="scientific">Methyloceanibacter marginalis</name>
    <dbReference type="NCBI Taxonomy" id="1774971"/>
    <lineage>
        <taxon>Bacteria</taxon>
        <taxon>Pseudomonadati</taxon>
        <taxon>Pseudomonadota</taxon>
        <taxon>Alphaproteobacteria</taxon>
        <taxon>Hyphomicrobiales</taxon>
        <taxon>Hyphomicrobiaceae</taxon>
        <taxon>Methyloceanibacter</taxon>
    </lineage>
</organism>
<evidence type="ECO:0000256" key="1">
    <source>
        <dbReference type="SAM" id="Phobius"/>
    </source>
</evidence>
<evidence type="ECO:0000259" key="2">
    <source>
        <dbReference type="PROSITE" id="PS50125"/>
    </source>
</evidence>
<evidence type="ECO:0000313" key="4">
    <source>
        <dbReference type="Proteomes" id="UP000095042"/>
    </source>
</evidence>
<reference evidence="3 4" key="1">
    <citation type="journal article" date="2016" name="Environ. Microbiol.">
        <title>New Methyloceanibacter diversity from North Sea sediments includes methanotroph containing solely the soluble methane monooxygenase.</title>
        <authorList>
            <person name="Vekeman B."/>
            <person name="Kerckhof F.M."/>
            <person name="Cremers G."/>
            <person name="de Vos P."/>
            <person name="Vandamme P."/>
            <person name="Boon N."/>
            <person name="Op den Camp H.J."/>
            <person name="Heylen K."/>
        </authorList>
    </citation>
    <scope>NUCLEOTIDE SEQUENCE [LARGE SCALE GENOMIC DNA]</scope>
    <source>
        <strain evidence="3 4">R-67177</strain>
    </source>
</reference>
<dbReference type="EMBL" id="LPWD01000120">
    <property type="protein sequence ID" value="ODS03365.1"/>
    <property type="molecule type" value="Genomic_DNA"/>
</dbReference>
<gene>
    <name evidence="3" type="ORF">AUC71_10040</name>
</gene>
<dbReference type="InterPro" id="IPR050697">
    <property type="entry name" value="Adenylyl/Guanylyl_Cyclase_3/4"/>
</dbReference>
<dbReference type="Pfam" id="PF00211">
    <property type="entry name" value="Guanylate_cyc"/>
    <property type="match status" value="1"/>
</dbReference>
<keyword evidence="1" id="KW-1133">Transmembrane helix</keyword>
<keyword evidence="4" id="KW-1185">Reference proteome</keyword>
<name>A0A1E3WC30_9HYPH</name>
<dbReference type="InterPro" id="IPR029787">
    <property type="entry name" value="Nucleotide_cyclase"/>
</dbReference>
<dbReference type="PANTHER" id="PTHR43081">
    <property type="entry name" value="ADENYLATE CYCLASE, TERMINAL-DIFFERENTIATION SPECIFIC-RELATED"/>
    <property type="match status" value="1"/>
</dbReference>
<dbReference type="SUPFAM" id="SSF55073">
    <property type="entry name" value="Nucleotide cyclase"/>
    <property type="match status" value="1"/>
</dbReference>
<dbReference type="GO" id="GO:0006171">
    <property type="term" value="P:cAMP biosynthetic process"/>
    <property type="evidence" value="ECO:0007669"/>
    <property type="project" value="TreeGrafter"/>
</dbReference>
<proteinExistence type="predicted"/>
<dbReference type="Gene3D" id="3.30.70.1230">
    <property type="entry name" value="Nucleotide cyclase"/>
    <property type="match status" value="1"/>
</dbReference>
<keyword evidence="1" id="KW-0472">Membrane</keyword>
<comment type="caution">
    <text evidence="3">The sequence shown here is derived from an EMBL/GenBank/DDBJ whole genome shotgun (WGS) entry which is preliminary data.</text>
</comment>
<dbReference type="InterPro" id="IPR001054">
    <property type="entry name" value="A/G_cyclase"/>
</dbReference>
<feature type="domain" description="Guanylate cyclase" evidence="2">
    <location>
        <begin position="253"/>
        <end position="303"/>
    </location>
</feature>
<evidence type="ECO:0000313" key="3">
    <source>
        <dbReference type="EMBL" id="ODS03365.1"/>
    </source>
</evidence>
<dbReference type="PANTHER" id="PTHR43081:SF1">
    <property type="entry name" value="ADENYLATE CYCLASE, TERMINAL-DIFFERENTIATION SPECIFIC"/>
    <property type="match status" value="1"/>
</dbReference>
<dbReference type="GO" id="GO:0035556">
    <property type="term" value="P:intracellular signal transduction"/>
    <property type="evidence" value="ECO:0007669"/>
    <property type="project" value="InterPro"/>
</dbReference>
<dbReference type="PROSITE" id="PS50125">
    <property type="entry name" value="GUANYLATE_CYCLASE_2"/>
    <property type="match status" value="1"/>
</dbReference>
<dbReference type="Proteomes" id="UP000095042">
    <property type="component" value="Unassembled WGS sequence"/>
</dbReference>
<dbReference type="Gene3D" id="3.30.450.20">
    <property type="entry name" value="PAS domain"/>
    <property type="match status" value="1"/>
</dbReference>
<dbReference type="CDD" id="cd07302">
    <property type="entry name" value="CHD"/>
    <property type="match status" value="1"/>
</dbReference>
<sequence length="350" mass="38422">MVLVERQDDAEGNMIGVWLMEYELSAIARYLRDIRESAVPLGGPQSHADIYIVSGQGRVIGHPLAQTVRDRKSGPELIPAEEHEDEKLAKAYAHTKASPGGERHFEVLADGERYLAVSAPFSETGTPDWTVLIAVPAQALLGRIYDNNRAAAWIAALAALLSVLMGVFIAERTMGRALRGIAKDLDQIGRLDFSAEGASQTSAIREIAAMHAARDRMTGGLRSFAKYVPAGLVRDLMLRGQEAALGGETRELTVYFADIEEFTAIAETLSPNELVDQLGDYFEEMSGVIRSEDGTVDKFIGDASWRSGARPKTFRIMRCVPVRLHSDVKRGLRASAKFGRRKAVRHFVRA</sequence>
<feature type="transmembrane region" description="Helical" evidence="1">
    <location>
        <begin position="150"/>
        <end position="170"/>
    </location>
</feature>
<dbReference type="AlphaFoldDB" id="A0A1E3WC30"/>
<keyword evidence="1" id="KW-0812">Transmembrane</keyword>
<protein>
    <recommendedName>
        <fullName evidence="2">Guanylate cyclase domain-containing protein</fullName>
    </recommendedName>
</protein>